<sequence length="380" mass="41515">MAKPSRGRRSPSVSGSSSRSSSRSRSSGSRSLSRSRSLSSSSSPSRSRSPPPRGKSSSGPARRGRSPLPPPQSKGASSPSKKAAPIQESLVLHVDSLSRNVNEGHLKEIFGNYGEVVHVELAMDRAVNLPKGYAYVEFKARGDAEKALLFMDGGQIDGNVVKAKFTLPPRQKLSPPPKPVSTAPKREAPKSDSAGADMEKDGPGRPRETSPRRRSPLPRRLPDSPPRRRPSPPIRRRGDTPPRRRAASPPRGRSPSSPPPRRQRSPPRLAEVLIDSELFIPWTRMSANIDKFAVKNIAKGRVCLKWKKAALNSQSIRLSALSKFKSGKVPTLLGTDVASRGLEIPTTDVNLIHEIEAEVGKQMELYNYREITDSLECFTL</sequence>
<evidence type="ECO:0000313" key="10">
    <source>
        <dbReference type="Proteomes" id="UP000712600"/>
    </source>
</evidence>
<dbReference type="GO" id="GO:0000398">
    <property type="term" value="P:mRNA splicing, via spliceosome"/>
    <property type="evidence" value="ECO:0007669"/>
    <property type="project" value="TreeGrafter"/>
</dbReference>
<keyword evidence="5" id="KW-0539">Nucleus</keyword>
<dbReference type="SUPFAM" id="SSF52540">
    <property type="entry name" value="P-loop containing nucleoside triphosphate hydrolases"/>
    <property type="match status" value="1"/>
</dbReference>
<dbReference type="Proteomes" id="UP000712600">
    <property type="component" value="Unassembled WGS sequence"/>
</dbReference>
<organism evidence="9 10">
    <name type="scientific">Brassica cretica</name>
    <name type="common">Mustard</name>
    <dbReference type="NCBI Taxonomy" id="69181"/>
    <lineage>
        <taxon>Eukaryota</taxon>
        <taxon>Viridiplantae</taxon>
        <taxon>Streptophyta</taxon>
        <taxon>Embryophyta</taxon>
        <taxon>Tracheophyta</taxon>
        <taxon>Spermatophyta</taxon>
        <taxon>Magnoliopsida</taxon>
        <taxon>eudicotyledons</taxon>
        <taxon>Gunneridae</taxon>
        <taxon>Pentapetalae</taxon>
        <taxon>rosids</taxon>
        <taxon>malvids</taxon>
        <taxon>Brassicales</taxon>
        <taxon>Brassicaceae</taxon>
        <taxon>Brassiceae</taxon>
        <taxon>Brassica</taxon>
    </lineage>
</organism>
<keyword evidence="4" id="KW-0508">mRNA splicing</keyword>
<comment type="caution">
    <text evidence="9">The sequence shown here is derived from an EMBL/GenBank/DDBJ whole genome shotgun (WGS) entry which is preliminary data.</text>
</comment>
<evidence type="ECO:0000256" key="7">
    <source>
        <dbReference type="SAM" id="MobiDB-lite"/>
    </source>
</evidence>
<feature type="compositionally biased region" description="Basic and acidic residues" evidence="7">
    <location>
        <begin position="197"/>
        <end position="211"/>
    </location>
</feature>
<dbReference type="InterPro" id="IPR027417">
    <property type="entry name" value="P-loop_NTPase"/>
</dbReference>
<dbReference type="InterPro" id="IPR012677">
    <property type="entry name" value="Nucleotide-bd_a/b_plait_sf"/>
</dbReference>
<dbReference type="SUPFAM" id="SSF54928">
    <property type="entry name" value="RNA-binding domain, RBD"/>
    <property type="match status" value="1"/>
</dbReference>
<dbReference type="PANTHER" id="PTHR15481:SF11">
    <property type="entry name" value="RRM DOMAIN-CONTAINING PROTEIN"/>
    <property type="match status" value="1"/>
</dbReference>
<dbReference type="GO" id="GO:0005737">
    <property type="term" value="C:cytoplasm"/>
    <property type="evidence" value="ECO:0007669"/>
    <property type="project" value="TreeGrafter"/>
</dbReference>
<evidence type="ECO:0000256" key="4">
    <source>
        <dbReference type="ARBA" id="ARBA00023187"/>
    </source>
</evidence>
<dbReference type="GO" id="GO:0061574">
    <property type="term" value="C:ASAP complex"/>
    <property type="evidence" value="ECO:0007669"/>
    <property type="project" value="TreeGrafter"/>
</dbReference>
<dbReference type="CDD" id="cd12365">
    <property type="entry name" value="RRM_RNPS1"/>
    <property type="match status" value="1"/>
</dbReference>
<dbReference type="EMBL" id="QGKX02000095">
    <property type="protein sequence ID" value="KAF3572537.1"/>
    <property type="molecule type" value="Genomic_DNA"/>
</dbReference>
<evidence type="ECO:0000256" key="3">
    <source>
        <dbReference type="ARBA" id="ARBA00022884"/>
    </source>
</evidence>
<dbReference type="GO" id="GO:0003723">
    <property type="term" value="F:RNA binding"/>
    <property type="evidence" value="ECO:0007669"/>
    <property type="project" value="UniProtKB-UniRule"/>
</dbReference>
<feature type="compositionally biased region" description="Low complexity" evidence="7">
    <location>
        <begin position="10"/>
        <end position="61"/>
    </location>
</feature>
<feature type="region of interest" description="Disordered" evidence="7">
    <location>
        <begin position="167"/>
        <end position="269"/>
    </location>
</feature>
<feature type="region of interest" description="Disordered" evidence="7">
    <location>
        <begin position="1"/>
        <end position="85"/>
    </location>
</feature>
<keyword evidence="2" id="KW-0507">mRNA processing</keyword>
<reference evidence="9" key="1">
    <citation type="submission" date="2019-12" db="EMBL/GenBank/DDBJ databases">
        <title>Genome sequencing and annotation of Brassica cretica.</title>
        <authorList>
            <person name="Studholme D.J."/>
            <person name="Sarris P."/>
        </authorList>
    </citation>
    <scope>NUCLEOTIDE SEQUENCE</scope>
    <source>
        <strain evidence="9">PFS-109/04</strain>
        <tissue evidence="9">Leaf</tissue>
    </source>
</reference>
<dbReference type="Pfam" id="PF00271">
    <property type="entry name" value="Helicase_C"/>
    <property type="match status" value="1"/>
</dbReference>
<dbReference type="SMART" id="SM00360">
    <property type="entry name" value="RRM"/>
    <property type="match status" value="1"/>
</dbReference>
<feature type="domain" description="RRM" evidence="8">
    <location>
        <begin position="90"/>
        <end position="168"/>
    </location>
</feature>
<accession>A0A8S9RJK2</accession>
<protein>
    <recommendedName>
        <fullName evidence="8">RRM domain-containing protein</fullName>
    </recommendedName>
</protein>
<dbReference type="InterPro" id="IPR034201">
    <property type="entry name" value="RNPS1_RRM"/>
</dbReference>
<dbReference type="Gene3D" id="3.30.70.330">
    <property type="match status" value="1"/>
</dbReference>
<keyword evidence="3 6" id="KW-0694">RNA-binding</keyword>
<evidence type="ECO:0000259" key="8">
    <source>
        <dbReference type="PROSITE" id="PS50102"/>
    </source>
</evidence>
<evidence type="ECO:0000313" key="9">
    <source>
        <dbReference type="EMBL" id="KAF3572537.1"/>
    </source>
</evidence>
<dbReference type="InterPro" id="IPR001650">
    <property type="entry name" value="Helicase_C-like"/>
</dbReference>
<evidence type="ECO:0000256" key="2">
    <source>
        <dbReference type="ARBA" id="ARBA00022664"/>
    </source>
</evidence>
<dbReference type="GO" id="GO:0005654">
    <property type="term" value="C:nucleoplasm"/>
    <property type="evidence" value="ECO:0007669"/>
    <property type="project" value="TreeGrafter"/>
</dbReference>
<gene>
    <name evidence="9" type="ORF">F2Q69_00060917</name>
</gene>
<dbReference type="InterPro" id="IPR000504">
    <property type="entry name" value="RRM_dom"/>
</dbReference>
<evidence type="ECO:0000256" key="6">
    <source>
        <dbReference type="PROSITE-ProRule" id="PRU00176"/>
    </source>
</evidence>
<comment type="subcellular location">
    <subcellularLocation>
        <location evidence="1">Nucleus</location>
    </subcellularLocation>
</comment>
<dbReference type="Gene3D" id="3.40.50.300">
    <property type="entry name" value="P-loop containing nucleotide triphosphate hydrolases"/>
    <property type="match status" value="1"/>
</dbReference>
<proteinExistence type="predicted"/>
<evidence type="ECO:0000256" key="1">
    <source>
        <dbReference type="ARBA" id="ARBA00004123"/>
    </source>
</evidence>
<dbReference type="AlphaFoldDB" id="A0A8S9RJK2"/>
<dbReference type="InterPro" id="IPR035979">
    <property type="entry name" value="RBD_domain_sf"/>
</dbReference>
<dbReference type="PANTHER" id="PTHR15481">
    <property type="entry name" value="RIBONUCLEIC ACID BINDING PROTEIN S1"/>
    <property type="match status" value="1"/>
</dbReference>
<evidence type="ECO:0000256" key="5">
    <source>
        <dbReference type="ARBA" id="ARBA00023242"/>
    </source>
</evidence>
<dbReference type="Pfam" id="PF00076">
    <property type="entry name" value="RRM_1"/>
    <property type="match status" value="1"/>
</dbReference>
<dbReference type="FunFam" id="3.30.70.330:FF:000461">
    <property type="entry name" value="Serine/arginine-rich splicing factor SR45"/>
    <property type="match status" value="1"/>
</dbReference>
<feature type="compositionally biased region" description="Low complexity" evidence="7">
    <location>
        <begin position="73"/>
        <end position="85"/>
    </location>
</feature>
<name>A0A8S9RJK2_BRACR</name>
<dbReference type="PROSITE" id="PS50102">
    <property type="entry name" value="RRM"/>
    <property type="match status" value="1"/>
</dbReference>